<feature type="compositionally biased region" description="Basic and acidic residues" evidence="1">
    <location>
        <begin position="493"/>
        <end position="503"/>
    </location>
</feature>
<dbReference type="SUPFAM" id="SSF54556">
    <property type="entry name" value="Chitinase insertion domain"/>
    <property type="match status" value="1"/>
</dbReference>
<keyword evidence="4" id="KW-0378">Hydrolase</keyword>
<dbReference type="GO" id="GO:0008061">
    <property type="term" value="F:chitin binding"/>
    <property type="evidence" value="ECO:0007669"/>
    <property type="project" value="InterPro"/>
</dbReference>
<keyword evidence="5" id="KW-1185">Reference proteome</keyword>
<gene>
    <name evidence="4" type="ORF">LENED_001110</name>
</gene>
<dbReference type="InterPro" id="IPR050314">
    <property type="entry name" value="Glycosyl_Hydrlase_18"/>
</dbReference>
<feature type="region of interest" description="Disordered" evidence="1">
    <location>
        <begin position="431"/>
        <end position="503"/>
    </location>
</feature>
<organism evidence="4 5">
    <name type="scientific">Lentinula edodes</name>
    <name type="common">Shiitake mushroom</name>
    <name type="synonym">Lentinus edodes</name>
    <dbReference type="NCBI Taxonomy" id="5353"/>
    <lineage>
        <taxon>Eukaryota</taxon>
        <taxon>Fungi</taxon>
        <taxon>Dikarya</taxon>
        <taxon>Basidiomycota</taxon>
        <taxon>Agaricomycotina</taxon>
        <taxon>Agaricomycetes</taxon>
        <taxon>Agaricomycetidae</taxon>
        <taxon>Agaricales</taxon>
        <taxon>Marasmiineae</taxon>
        <taxon>Omphalotaceae</taxon>
        <taxon>Lentinula</taxon>
    </lineage>
</organism>
<dbReference type="InterPro" id="IPR001223">
    <property type="entry name" value="Glyco_hydro18_cat"/>
</dbReference>
<feature type="compositionally biased region" description="Basic and acidic residues" evidence="1">
    <location>
        <begin position="455"/>
        <end position="464"/>
    </location>
</feature>
<dbReference type="InterPro" id="IPR011583">
    <property type="entry name" value="Chitinase_II/V-like_cat"/>
</dbReference>
<dbReference type="SUPFAM" id="SSF51445">
    <property type="entry name" value="(Trans)glycosidases"/>
    <property type="match status" value="1"/>
</dbReference>
<dbReference type="GO" id="GO:0006032">
    <property type="term" value="P:chitin catabolic process"/>
    <property type="evidence" value="ECO:0007669"/>
    <property type="project" value="TreeGrafter"/>
</dbReference>
<dbReference type="InterPro" id="IPR017853">
    <property type="entry name" value="GH"/>
</dbReference>
<dbReference type="GO" id="GO:0005975">
    <property type="term" value="P:carbohydrate metabolic process"/>
    <property type="evidence" value="ECO:0007669"/>
    <property type="project" value="InterPro"/>
</dbReference>
<comment type="caution">
    <text evidence="4">The sequence shown here is derived from an EMBL/GenBank/DDBJ whole genome shotgun (WGS) entry which is preliminary data.</text>
</comment>
<feature type="signal peptide" evidence="2">
    <location>
        <begin position="1"/>
        <end position="20"/>
    </location>
</feature>
<dbReference type="STRING" id="5353.A0A1Q3DXH2"/>
<dbReference type="Gene3D" id="3.10.50.10">
    <property type="match status" value="1"/>
</dbReference>
<dbReference type="AlphaFoldDB" id="A0A1Q3DXH2"/>
<dbReference type="GO" id="GO:0004568">
    <property type="term" value="F:chitinase activity"/>
    <property type="evidence" value="ECO:0007669"/>
    <property type="project" value="TreeGrafter"/>
</dbReference>
<feature type="compositionally biased region" description="Low complexity" evidence="1">
    <location>
        <begin position="39"/>
        <end position="52"/>
    </location>
</feature>
<dbReference type="PANTHER" id="PTHR11177">
    <property type="entry name" value="CHITINASE"/>
    <property type="match status" value="1"/>
</dbReference>
<proteinExistence type="predicted"/>
<protein>
    <submittedName>
        <fullName evidence="4">Glycoside hydrolase family 18 protein</fullName>
    </submittedName>
</protein>
<accession>A0A1Q3DXH2</accession>
<dbReference type="Proteomes" id="UP000188533">
    <property type="component" value="Unassembled WGS sequence"/>
</dbReference>
<name>A0A1Q3DXH2_LENED</name>
<keyword evidence="2" id="KW-0732">Signal</keyword>
<feature type="region of interest" description="Disordered" evidence="1">
    <location>
        <begin position="29"/>
        <end position="52"/>
    </location>
</feature>
<dbReference type="Pfam" id="PF00704">
    <property type="entry name" value="Glyco_hydro_18"/>
    <property type="match status" value="1"/>
</dbReference>
<evidence type="ECO:0000259" key="3">
    <source>
        <dbReference type="PROSITE" id="PS51910"/>
    </source>
</evidence>
<reference evidence="4 5" key="2">
    <citation type="submission" date="2017-02" db="EMBL/GenBank/DDBJ databases">
        <title>A genome survey and senescence transcriptome analysis in Lentinula edodes.</title>
        <authorList>
            <person name="Sakamoto Y."/>
            <person name="Nakade K."/>
            <person name="Sato S."/>
            <person name="Yoshida Y."/>
            <person name="Miyazaki K."/>
            <person name="Natsume S."/>
            <person name="Konno N."/>
        </authorList>
    </citation>
    <scope>NUCLEOTIDE SEQUENCE [LARGE SCALE GENOMIC DNA]</scope>
    <source>
        <strain evidence="4 5">NBRC 111202</strain>
    </source>
</reference>
<dbReference type="EMBL" id="BDGU01000016">
    <property type="protein sequence ID" value="GAV99639.1"/>
    <property type="molecule type" value="Genomic_DNA"/>
</dbReference>
<evidence type="ECO:0000256" key="1">
    <source>
        <dbReference type="SAM" id="MobiDB-lite"/>
    </source>
</evidence>
<evidence type="ECO:0000256" key="2">
    <source>
        <dbReference type="SAM" id="SignalP"/>
    </source>
</evidence>
<feature type="domain" description="GH18" evidence="3">
    <location>
        <begin position="58"/>
        <end position="438"/>
    </location>
</feature>
<dbReference type="PANTHER" id="PTHR11177:SF392">
    <property type="entry name" value="HAP41P"/>
    <property type="match status" value="1"/>
</dbReference>
<feature type="chain" id="PRO_5012094659" evidence="2">
    <location>
        <begin position="21"/>
        <end position="529"/>
    </location>
</feature>
<dbReference type="PROSITE" id="PS51910">
    <property type="entry name" value="GH18_2"/>
    <property type="match status" value="1"/>
</dbReference>
<dbReference type="SMART" id="SM00636">
    <property type="entry name" value="Glyco_18"/>
    <property type="match status" value="1"/>
</dbReference>
<feature type="compositionally biased region" description="Basic and acidic residues" evidence="1">
    <location>
        <begin position="472"/>
        <end position="485"/>
    </location>
</feature>
<dbReference type="InterPro" id="IPR029070">
    <property type="entry name" value="Chitinase_insertion_sf"/>
</dbReference>
<dbReference type="Gene3D" id="3.20.20.80">
    <property type="entry name" value="Glycosidases"/>
    <property type="match status" value="1"/>
</dbReference>
<evidence type="ECO:0000313" key="5">
    <source>
        <dbReference type="Proteomes" id="UP000188533"/>
    </source>
</evidence>
<sequence>MLSFLYSALLALALPRIILGQAKCGLVPPRDSTTPNAKSSTGTGSGSSSSSDGDFADVLANGWYPGWLADDNPPSNISWSKYNTLTFAFATTTSDVNVVALDSISEQALPQFVTEAQAHNVSAILSIGGWSGSMYFSNAMATSQNRTAFVATVLDLVEKYDVDGIEFDWEYPGKQGIGCNTVSSSDSENFLSFLQELRQDPKGAQLILAAAVSITPWIGSSGEPMSDVSVFAEVLDHISIMNYDIWGSWSPTVGPNAPLNDSCAPTQDGSAVSAVKAWTSAGFPADQISLGLAAYGHSFDVSNSNALNSSKALQLYPAFNAGDQPHGDSQDAQAGTDECGNSTPVGGIFNFWGLVDGGFLTTAGTAASGIDYTFDNCSQTPFVYNPTSDVMVSFDDATSFAAKGEFINSMGLKGFSLALTPLSVSPIMLNSDSEDEEYVPDEKAEKSSTSSDSEPEAKRPRTELPEPEDPETQQRKRQELWKAFKESVTSGKDAVDSQATREKQNIVRVEKRYIFAGKEISSRSSSRLR</sequence>
<reference evidence="4 5" key="1">
    <citation type="submission" date="2016-08" db="EMBL/GenBank/DDBJ databases">
        <authorList>
            <consortium name="Lentinula edodes genome sequencing consortium"/>
            <person name="Sakamoto Y."/>
            <person name="Nakade K."/>
            <person name="Sato S."/>
            <person name="Yoshida Y."/>
            <person name="Miyazaki K."/>
            <person name="Natsume S."/>
            <person name="Konno N."/>
        </authorList>
    </citation>
    <scope>NUCLEOTIDE SEQUENCE [LARGE SCALE GENOMIC DNA]</scope>
    <source>
        <strain evidence="4 5">NBRC 111202</strain>
    </source>
</reference>
<dbReference type="GO" id="GO:0005576">
    <property type="term" value="C:extracellular region"/>
    <property type="evidence" value="ECO:0007669"/>
    <property type="project" value="TreeGrafter"/>
</dbReference>
<evidence type="ECO:0000313" key="4">
    <source>
        <dbReference type="EMBL" id="GAV99639.1"/>
    </source>
</evidence>